<dbReference type="SUPFAM" id="SSF56219">
    <property type="entry name" value="DNase I-like"/>
    <property type="match status" value="1"/>
</dbReference>
<dbReference type="EMBL" id="FMUQ01000002">
    <property type="protein sequence ID" value="SCX74802.1"/>
    <property type="molecule type" value="Genomic_DNA"/>
</dbReference>
<evidence type="ECO:0000313" key="2">
    <source>
        <dbReference type="EMBL" id="SCX74802.1"/>
    </source>
</evidence>
<dbReference type="GO" id="GO:0004519">
    <property type="term" value="F:endonuclease activity"/>
    <property type="evidence" value="ECO:0007669"/>
    <property type="project" value="UniProtKB-KW"/>
</dbReference>
<evidence type="ECO:0000259" key="1">
    <source>
        <dbReference type="Pfam" id="PF03372"/>
    </source>
</evidence>
<protein>
    <submittedName>
        <fullName evidence="2">Uncharacterized conserved protein YafD, endonuclease/exonuclease/phosphatase (EEP) superfamily</fullName>
    </submittedName>
</protein>
<proteinExistence type="predicted"/>
<evidence type="ECO:0000313" key="3">
    <source>
        <dbReference type="Proteomes" id="UP000199588"/>
    </source>
</evidence>
<dbReference type="Proteomes" id="UP000199588">
    <property type="component" value="Unassembled WGS sequence"/>
</dbReference>
<feature type="domain" description="Endonuclease/exonuclease/phosphatase" evidence="1">
    <location>
        <begin position="71"/>
        <end position="273"/>
    </location>
</feature>
<keyword evidence="2" id="KW-0255">Endonuclease</keyword>
<dbReference type="NCBIfam" id="NF003842">
    <property type="entry name" value="PRK05421.1-4"/>
    <property type="match status" value="1"/>
</dbReference>
<gene>
    <name evidence="2" type="ORF">SAMN02910354_00030</name>
</gene>
<dbReference type="InterPro" id="IPR051916">
    <property type="entry name" value="GPI-anchor_lipid_remodeler"/>
</dbReference>
<organism evidence="2 3">
    <name type="scientific">Basfia succiniciproducens</name>
    <dbReference type="NCBI Taxonomy" id="653940"/>
    <lineage>
        <taxon>Bacteria</taxon>
        <taxon>Pseudomonadati</taxon>
        <taxon>Pseudomonadota</taxon>
        <taxon>Gammaproteobacteria</taxon>
        <taxon>Pasteurellales</taxon>
        <taxon>Pasteurellaceae</taxon>
        <taxon>Basfia</taxon>
    </lineage>
</organism>
<accession>A0A1G5AA86</accession>
<dbReference type="Pfam" id="PF03372">
    <property type="entry name" value="Exo_endo_phos"/>
    <property type="match status" value="1"/>
</dbReference>
<dbReference type="Gene3D" id="3.60.10.10">
    <property type="entry name" value="Endonuclease/exonuclease/phosphatase"/>
    <property type="match status" value="1"/>
</dbReference>
<dbReference type="PANTHER" id="PTHR14859:SF1">
    <property type="entry name" value="PGAP2-INTERACTING PROTEIN"/>
    <property type="match status" value="1"/>
</dbReference>
<dbReference type="NCBIfam" id="NF003840">
    <property type="entry name" value="PRK05421.1-2"/>
    <property type="match status" value="1"/>
</dbReference>
<keyword evidence="3" id="KW-1185">Reference proteome</keyword>
<name>A0A1G5AA86_9PAST</name>
<dbReference type="InterPro" id="IPR005135">
    <property type="entry name" value="Endo/exonuclease/phosphatase"/>
</dbReference>
<dbReference type="InterPro" id="IPR036691">
    <property type="entry name" value="Endo/exonu/phosph_ase_sf"/>
</dbReference>
<sequence>MGKLKRFLLIFVLAFFAAGAYFFYTVQIFEQPKISFNSVQPSSLTPQNQYCFAVNSPLQIIRQNRFKFVVWNIHKGLDEGWQQSLQQFAQEADFLLLQEVASTQQLAQEIPQFSTALYVTSFSYLGRESGVSILAKTMPQRICGGAEKEPWILIPKVGNAMTFPLQNGQSLLVVNLHLVNFEFHPTSYRNQLENMMRLVAKHQGPIILAGDFNSWNQPRLNLVRRFAKQYQLNEVNYHPDERLRFLTNPLDHVFVRGLNVITSTTVKTSSSDHNPIFVEVALDKPNSK</sequence>
<comment type="caution">
    <text evidence="2">The sequence shown here is derived from an EMBL/GenBank/DDBJ whole genome shotgun (WGS) entry which is preliminary data.</text>
</comment>
<dbReference type="RefSeq" id="WP_090653520.1">
    <property type="nucleotide sequence ID" value="NZ_CP015031.1"/>
</dbReference>
<keyword evidence="2" id="KW-0378">Hydrolase</keyword>
<reference evidence="2 3" key="1">
    <citation type="submission" date="2016-10" db="EMBL/GenBank/DDBJ databases">
        <authorList>
            <person name="Varghese N."/>
            <person name="Submissions S."/>
        </authorList>
    </citation>
    <scope>NUCLEOTIDE SEQUENCE [LARGE SCALE GENOMIC DNA]</scope>
    <source>
        <strain evidence="2 3">DSM 22022</strain>
    </source>
</reference>
<keyword evidence="2" id="KW-0540">Nuclease</keyword>
<dbReference type="PANTHER" id="PTHR14859">
    <property type="entry name" value="CALCOFLUOR WHITE HYPERSENSITIVE PROTEIN PRECURSOR"/>
    <property type="match status" value="1"/>
</dbReference>